<dbReference type="InterPro" id="IPR001810">
    <property type="entry name" value="F-box_dom"/>
</dbReference>
<dbReference type="SUPFAM" id="SSF81383">
    <property type="entry name" value="F-box domain"/>
    <property type="match status" value="1"/>
</dbReference>
<accession>A0A3L6RH21</accession>
<dbReference type="Proteomes" id="UP000275267">
    <property type="component" value="Unassembled WGS sequence"/>
</dbReference>
<dbReference type="PANTHER" id="PTHR38926">
    <property type="entry name" value="F-BOX DOMAIN CONTAINING PROTEIN, EXPRESSED"/>
    <property type="match status" value="1"/>
</dbReference>
<dbReference type="AlphaFoldDB" id="A0A3L6RH21"/>
<dbReference type="EMBL" id="PQIB02000008">
    <property type="protein sequence ID" value="RLN03693.1"/>
    <property type="molecule type" value="Genomic_DNA"/>
</dbReference>
<comment type="caution">
    <text evidence="3">The sequence shown here is derived from an EMBL/GenBank/DDBJ whole genome shotgun (WGS) entry which is preliminary data.</text>
</comment>
<gene>
    <name evidence="3" type="ORF">C2845_PM13G05020</name>
</gene>
<dbReference type="OrthoDB" id="686532at2759"/>
<proteinExistence type="predicted"/>
<keyword evidence="1" id="KW-0732">Signal</keyword>
<dbReference type="PROSITE" id="PS50181">
    <property type="entry name" value="FBOX"/>
    <property type="match status" value="1"/>
</dbReference>
<dbReference type="STRING" id="4540.A0A3L6RH21"/>
<evidence type="ECO:0000313" key="3">
    <source>
        <dbReference type="EMBL" id="RLN03693.1"/>
    </source>
</evidence>
<protein>
    <recommendedName>
        <fullName evidence="2">F-box domain-containing protein</fullName>
    </recommendedName>
</protein>
<reference evidence="4" key="1">
    <citation type="journal article" date="2019" name="Nat. Commun.">
        <title>The genome of broomcorn millet.</title>
        <authorList>
            <person name="Zou C."/>
            <person name="Miki D."/>
            <person name="Li D."/>
            <person name="Tang Q."/>
            <person name="Xiao L."/>
            <person name="Rajput S."/>
            <person name="Deng P."/>
            <person name="Jia W."/>
            <person name="Huang R."/>
            <person name="Zhang M."/>
            <person name="Sun Y."/>
            <person name="Hu J."/>
            <person name="Fu X."/>
            <person name="Schnable P.S."/>
            <person name="Li F."/>
            <person name="Zhang H."/>
            <person name="Feng B."/>
            <person name="Zhu X."/>
            <person name="Liu R."/>
            <person name="Schnable J.C."/>
            <person name="Zhu J.-K."/>
            <person name="Zhang H."/>
        </authorList>
    </citation>
    <scope>NUCLEOTIDE SEQUENCE [LARGE SCALE GENOMIC DNA]</scope>
</reference>
<name>A0A3L6RH21_PANMI</name>
<keyword evidence="4" id="KW-1185">Reference proteome</keyword>
<evidence type="ECO:0000259" key="2">
    <source>
        <dbReference type="PROSITE" id="PS50181"/>
    </source>
</evidence>
<organism evidence="3 4">
    <name type="scientific">Panicum miliaceum</name>
    <name type="common">Proso millet</name>
    <name type="synonym">Broomcorn millet</name>
    <dbReference type="NCBI Taxonomy" id="4540"/>
    <lineage>
        <taxon>Eukaryota</taxon>
        <taxon>Viridiplantae</taxon>
        <taxon>Streptophyta</taxon>
        <taxon>Embryophyta</taxon>
        <taxon>Tracheophyta</taxon>
        <taxon>Spermatophyta</taxon>
        <taxon>Magnoliopsida</taxon>
        <taxon>Liliopsida</taxon>
        <taxon>Poales</taxon>
        <taxon>Poaceae</taxon>
        <taxon>PACMAD clade</taxon>
        <taxon>Panicoideae</taxon>
        <taxon>Panicodae</taxon>
        <taxon>Paniceae</taxon>
        <taxon>Panicinae</taxon>
        <taxon>Panicum</taxon>
        <taxon>Panicum sect. Panicum</taxon>
    </lineage>
</organism>
<sequence length="328" mass="36029">MTMSSSTICAVLLLPGEFLPLCDAVAVRGVLEGHAASTHPRNVTGIPAQAADAHPVCRRQRCRPPAAAAAAAAAARSLPRRHPHPVRPGEAKDWAALPQDILLAIFLKLGPRDEIMQGAELVCTAWRRAAAVDEPMLWRRVDMGTVSTTWSTAGRAMARAAVDRGAGQCEAFSARFECDGDLLLYLVESFSYLSFFSRPVTRPIILELFFSAPVIPAKFLFVHYVESALFEKAPSLKAPFLKKIPLLEDLEVSLLYVSSGTYENSFDSVCQACPLLNKLKMTFSTTVTVHDKYYNEDLIREKIKGVATTMCELRTLELLNCDLTAEKD</sequence>
<dbReference type="PANTHER" id="PTHR38926:SF74">
    <property type="entry name" value="OS08G0193600 PROTEIN"/>
    <property type="match status" value="1"/>
</dbReference>
<feature type="signal peptide" evidence="1">
    <location>
        <begin position="1"/>
        <end position="24"/>
    </location>
</feature>
<dbReference type="InterPro" id="IPR036047">
    <property type="entry name" value="F-box-like_dom_sf"/>
</dbReference>
<dbReference type="Gene3D" id="1.20.1280.50">
    <property type="match status" value="1"/>
</dbReference>
<evidence type="ECO:0000313" key="4">
    <source>
        <dbReference type="Proteomes" id="UP000275267"/>
    </source>
</evidence>
<feature type="domain" description="F-box" evidence="2">
    <location>
        <begin position="91"/>
        <end position="141"/>
    </location>
</feature>
<dbReference type="Pfam" id="PF12937">
    <property type="entry name" value="F-box-like"/>
    <property type="match status" value="1"/>
</dbReference>
<evidence type="ECO:0000256" key="1">
    <source>
        <dbReference type="SAM" id="SignalP"/>
    </source>
</evidence>
<feature type="chain" id="PRO_5018307130" description="F-box domain-containing protein" evidence="1">
    <location>
        <begin position="25"/>
        <end position="328"/>
    </location>
</feature>
<dbReference type="FunFam" id="1.20.1280.50:FF:000037">
    <property type="entry name" value="F-box protein SKIP19"/>
    <property type="match status" value="1"/>
</dbReference>